<evidence type="ECO:0000313" key="3">
    <source>
        <dbReference type="Proteomes" id="UP000603865"/>
    </source>
</evidence>
<keyword evidence="3" id="KW-1185">Reference proteome</keyword>
<dbReference type="EMBL" id="BMQL01000067">
    <property type="protein sequence ID" value="GGR35256.1"/>
    <property type="molecule type" value="Genomic_DNA"/>
</dbReference>
<feature type="transmembrane region" description="Helical" evidence="1">
    <location>
        <begin position="66"/>
        <end position="83"/>
    </location>
</feature>
<evidence type="ECO:0000313" key="2">
    <source>
        <dbReference type="EMBL" id="GGR35256.1"/>
    </source>
</evidence>
<feature type="transmembrane region" description="Helical" evidence="1">
    <location>
        <begin position="216"/>
        <end position="233"/>
    </location>
</feature>
<reference evidence="2" key="1">
    <citation type="journal article" date="2014" name="Int. J. Syst. Evol. Microbiol.">
        <title>Complete genome sequence of Corynebacterium casei LMG S-19264T (=DSM 44701T), isolated from a smear-ripened cheese.</title>
        <authorList>
            <consortium name="US DOE Joint Genome Institute (JGI-PGF)"/>
            <person name="Walter F."/>
            <person name="Albersmeier A."/>
            <person name="Kalinowski J."/>
            <person name="Ruckert C."/>
        </authorList>
    </citation>
    <scope>NUCLEOTIDE SEQUENCE</scope>
    <source>
        <strain evidence="2">JCM 31311</strain>
    </source>
</reference>
<dbReference type="Proteomes" id="UP000603865">
    <property type="component" value="Unassembled WGS sequence"/>
</dbReference>
<sequence length="251" mass="26932">MSGLFLFLAAFLASAVEMVEALTIILAVGLTRGWRSALIGTGAALLTLAVIIAVFGPVLNRIPLGTLRLVVGGLLLIFGIQWWRKAILRASGFKALHDEDATFAEETEVARQQDHEQKAGLDWYGFTLTFKSVLLEGLEVAFIVVTFGAAARRLDLAIYGAVAALVLVLAAGALLHRPLSQVPENTLKFTVGLLLSTFGTYWASEGAGAVWPGGDAAILGILALYALASWGYVRVLRREKQAQTDERPVRA</sequence>
<accession>A0A918FFS7</accession>
<dbReference type="RefSeq" id="WP_189093399.1">
    <property type="nucleotide sequence ID" value="NZ_BMQL01000067.1"/>
</dbReference>
<keyword evidence="1" id="KW-0472">Membrane</keyword>
<keyword evidence="1" id="KW-0812">Transmembrane</keyword>
<proteinExistence type="predicted"/>
<dbReference type="AlphaFoldDB" id="A0A918FFS7"/>
<feature type="transmembrane region" description="Helical" evidence="1">
    <location>
        <begin position="37"/>
        <end position="59"/>
    </location>
</feature>
<organism evidence="2 3">
    <name type="scientific">Deinococcus ruber</name>
    <dbReference type="NCBI Taxonomy" id="1848197"/>
    <lineage>
        <taxon>Bacteria</taxon>
        <taxon>Thermotogati</taxon>
        <taxon>Deinococcota</taxon>
        <taxon>Deinococci</taxon>
        <taxon>Deinococcales</taxon>
        <taxon>Deinococcaceae</taxon>
        <taxon>Deinococcus</taxon>
    </lineage>
</organism>
<name>A0A918FFS7_9DEIO</name>
<feature type="transmembrane region" description="Helical" evidence="1">
    <location>
        <begin position="156"/>
        <end position="175"/>
    </location>
</feature>
<gene>
    <name evidence="2" type="ORF">GCM10008957_51550</name>
</gene>
<reference evidence="2" key="2">
    <citation type="submission" date="2020-09" db="EMBL/GenBank/DDBJ databases">
        <authorList>
            <person name="Sun Q."/>
            <person name="Ohkuma M."/>
        </authorList>
    </citation>
    <scope>NUCLEOTIDE SEQUENCE</scope>
    <source>
        <strain evidence="2">JCM 31311</strain>
    </source>
</reference>
<keyword evidence="1" id="KW-1133">Transmembrane helix</keyword>
<protein>
    <submittedName>
        <fullName evidence="2">Uncharacterized protein</fullName>
    </submittedName>
</protein>
<evidence type="ECO:0000256" key="1">
    <source>
        <dbReference type="SAM" id="Phobius"/>
    </source>
</evidence>
<comment type="caution">
    <text evidence="2">The sequence shown here is derived from an EMBL/GenBank/DDBJ whole genome shotgun (WGS) entry which is preliminary data.</text>
</comment>